<reference evidence="2 3" key="1">
    <citation type="submission" date="2018-06" db="EMBL/GenBank/DDBJ databases">
        <authorList>
            <consortium name="Pathogen Informatics"/>
            <person name="Doyle S."/>
        </authorList>
    </citation>
    <scope>NUCLEOTIDE SEQUENCE [LARGE SCALE GENOMIC DNA]</scope>
    <source>
        <strain evidence="2 3">NCTC8576</strain>
    </source>
</reference>
<protein>
    <submittedName>
        <fullName evidence="2">Phage capsid scaffolding protein (GpO)</fullName>
    </submittedName>
</protein>
<dbReference type="Pfam" id="PF13539">
    <property type="entry name" value="Peptidase_M15_4"/>
    <property type="match status" value="1"/>
</dbReference>
<evidence type="ECO:0000313" key="3">
    <source>
        <dbReference type="Proteomes" id="UP000251799"/>
    </source>
</evidence>
<dbReference type="InterPro" id="IPR009045">
    <property type="entry name" value="Zn_M74/Hedgehog-like"/>
</dbReference>
<dbReference type="InterPro" id="IPR009228">
    <property type="entry name" value="Capsid_scaffold_GpO"/>
</dbReference>
<dbReference type="InterPro" id="IPR039561">
    <property type="entry name" value="Peptidase_M15C"/>
</dbReference>
<organism evidence="2 3">
    <name type="scientific">Shigella boydii</name>
    <dbReference type="NCBI Taxonomy" id="621"/>
    <lineage>
        <taxon>Bacteria</taxon>
        <taxon>Pseudomonadati</taxon>
        <taxon>Pseudomonadota</taxon>
        <taxon>Gammaproteobacteria</taxon>
        <taxon>Enterobacterales</taxon>
        <taxon>Enterobacteriaceae</taxon>
        <taxon>Shigella</taxon>
    </lineage>
</organism>
<dbReference type="GO" id="GO:0008233">
    <property type="term" value="F:peptidase activity"/>
    <property type="evidence" value="ECO:0007669"/>
    <property type="project" value="InterPro"/>
</dbReference>
<dbReference type="EMBL" id="UAUR01000006">
    <property type="protein sequence ID" value="SPZ86351.1"/>
    <property type="molecule type" value="Genomic_DNA"/>
</dbReference>
<sequence>MANEKKTSRKKFRVAVSGSTVDGREISPVHLREAAENFNPDVYAARVNVEHYLSPCPSSEFSAMGDVTALSTEDITEGPLAGRTALYAEIEPTECMKQLVADGKKIYSSIELHPQFSVNGRAYLVGLAMTDTPASLGTERLKFTAQQRQAVMTFNSIQGEGEGRMSNTFKFSSRSEKNLQGVNPDLVKVTRRALEISEVDFGITEGLRSRYRQKQLVATGKSQTMNSRHLTGHAVDVVAYIGSQVSWEWPLYEKIAAAFRQASRELNIPVEWGGDWKTLKDGPHFQLPHGAYPA</sequence>
<dbReference type="SUPFAM" id="SSF55166">
    <property type="entry name" value="Hedgehog/DD-peptidase"/>
    <property type="match status" value="1"/>
</dbReference>
<evidence type="ECO:0000259" key="1">
    <source>
        <dbReference type="Pfam" id="PF13539"/>
    </source>
</evidence>
<proteinExistence type="predicted"/>
<evidence type="ECO:0000313" key="2">
    <source>
        <dbReference type="EMBL" id="SPZ86351.1"/>
    </source>
</evidence>
<dbReference type="AlphaFoldDB" id="A0A2X2J1Q4"/>
<dbReference type="Pfam" id="PF05929">
    <property type="entry name" value="Phage_GPO"/>
    <property type="match status" value="1"/>
</dbReference>
<dbReference type="CDD" id="cd14845">
    <property type="entry name" value="L-Ala-D-Glu_peptidase_like"/>
    <property type="match status" value="1"/>
</dbReference>
<feature type="domain" description="Peptidase M15C" evidence="1">
    <location>
        <begin position="222"/>
        <end position="287"/>
    </location>
</feature>
<accession>A0A2X2J1Q4</accession>
<gene>
    <name evidence="2" type="ORF">NCTC8576_03333</name>
</gene>
<name>A0A2X2J1Q4_SHIBO</name>
<dbReference type="Proteomes" id="UP000251799">
    <property type="component" value="Unassembled WGS sequence"/>
</dbReference>
<dbReference type="Gene3D" id="3.30.1380.10">
    <property type="match status" value="1"/>
</dbReference>